<dbReference type="EMBL" id="RQTK01000046">
    <property type="protein sequence ID" value="RUS89873.1"/>
    <property type="molecule type" value="Genomic_DNA"/>
</dbReference>
<name>A0A3S1BJN9_ELYCH</name>
<sequence length="444" mass="49011">MSNTETTTIVQPTETVQTATPTNTETTTIVQPTEITQTFQDTSTSLLSLPTSTTEYLQQTPTTSPIQHTPTTISLQPTQTTTHYQQTQTTTPFHHTAITTSLHHTPTTTLLYHTSNTQTTTHVQHTLTTTPFEQTPTTTTPIQDTLRTSSLQHTTTTQILQPVTTLHVQHTPTTKPLQHTTTTQTFPDTLTTQTLEHTPTTKPMQNTPTSSLIQPTPTMETTTIVNPTTPVPTLPTKPPKPPTETVCKTLENMYMGNVDSVTVVCLATNVYPEAECIFYRITNDRSRVPIEAPIEYIHVQSPQRDVYKTECKVSLPISELGFGIHSFQAHVYPNVTDGQSLVDVMATTNKVNLYLPKASHTCPTSLMLDYLCGKPTVCRCELLDDGWPKGSAQWFRNGISPISGPLNVSYHNRDLDFTHTCEAVSILGRNFGSTLQISTDTTCG</sequence>
<dbReference type="Proteomes" id="UP000271974">
    <property type="component" value="Unassembled WGS sequence"/>
</dbReference>
<evidence type="ECO:0000313" key="3">
    <source>
        <dbReference type="Proteomes" id="UP000271974"/>
    </source>
</evidence>
<feature type="region of interest" description="Disordered" evidence="1">
    <location>
        <begin position="223"/>
        <end position="242"/>
    </location>
</feature>
<gene>
    <name evidence="2" type="ORF">EGW08_002403</name>
</gene>
<evidence type="ECO:0008006" key="4">
    <source>
        <dbReference type="Google" id="ProtNLM"/>
    </source>
</evidence>
<evidence type="ECO:0000313" key="2">
    <source>
        <dbReference type="EMBL" id="RUS89873.1"/>
    </source>
</evidence>
<reference evidence="2 3" key="1">
    <citation type="submission" date="2019-01" db="EMBL/GenBank/DDBJ databases">
        <title>A draft genome assembly of the solar-powered sea slug Elysia chlorotica.</title>
        <authorList>
            <person name="Cai H."/>
            <person name="Li Q."/>
            <person name="Fang X."/>
            <person name="Li J."/>
            <person name="Curtis N.E."/>
            <person name="Altenburger A."/>
            <person name="Shibata T."/>
            <person name="Feng M."/>
            <person name="Maeda T."/>
            <person name="Schwartz J.A."/>
            <person name="Shigenobu S."/>
            <person name="Lundholm N."/>
            <person name="Nishiyama T."/>
            <person name="Yang H."/>
            <person name="Hasebe M."/>
            <person name="Li S."/>
            <person name="Pierce S.K."/>
            <person name="Wang J."/>
        </authorList>
    </citation>
    <scope>NUCLEOTIDE SEQUENCE [LARGE SCALE GENOMIC DNA]</scope>
    <source>
        <strain evidence="2">EC2010</strain>
        <tissue evidence="2">Whole organism of an adult</tissue>
    </source>
</reference>
<feature type="region of interest" description="Disordered" evidence="1">
    <location>
        <begin position="1"/>
        <end position="26"/>
    </location>
</feature>
<organism evidence="2 3">
    <name type="scientific">Elysia chlorotica</name>
    <name type="common">Eastern emerald elysia</name>
    <name type="synonym">Sea slug</name>
    <dbReference type="NCBI Taxonomy" id="188477"/>
    <lineage>
        <taxon>Eukaryota</taxon>
        <taxon>Metazoa</taxon>
        <taxon>Spiralia</taxon>
        <taxon>Lophotrochozoa</taxon>
        <taxon>Mollusca</taxon>
        <taxon>Gastropoda</taxon>
        <taxon>Heterobranchia</taxon>
        <taxon>Euthyneura</taxon>
        <taxon>Panpulmonata</taxon>
        <taxon>Sacoglossa</taxon>
        <taxon>Placobranchoidea</taxon>
        <taxon>Plakobranchidae</taxon>
        <taxon>Elysia</taxon>
    </lineage>
</organism>
<feature type="compositionally biased region" description="Pro residues" evidence="1">
    <location>
        <begin position="229"/>
        <end position="242"/>
    </location>
</feature>
<evidence type="ECO:0000256" key="1">
    <source>
        <dbReference type="SAM" id="MobiDB-lite"/>
    </source>
</evidence>
<accession>A0A3S1BJN9</accession>
<proteinExistence type="predicted"/>
<keyword evidence="3" id="KW-1185">Reference proteome</keyword>
<comment type="caution">
    <text evidence="2">The sequence shown here is derived from an EMBL/GenBank/DDBJ whole genome shotgun (WGS) entry which is preliminary data.</text>
</comment>
<protein>
    <recommendedName>
        <fullName evidence="4">Ig-like domain-containing protein</fullName>
    </recommendedName>
</protein>
<dbReference type="AlphaFoldDB" id="A0A3S1BJN9"/>